<proteinExistence type="predicted"/>
<protein>
    <submittedName>
        <fullName evidence="2">Uncharacterized protein</fullName>
    </submittedName>
</protein>
<reference evidence="2 3" key="1">
    <citation type="journal article" date="2018" name="G3 (Bethesda)">
        <title>Phylogenetic and Phylogenomic Definition of Rhizopus Species.</title>
        <authorList>
            <person name="Gryganskyi A.P."/>
            <person name="Golan J."/>
            <person name="Dolatabadi S."/>
            <person name="Mondo S."/>
            <person name="Robb S."/>
            <person name="Idnurm A."/>
            <person name="Muszewska A."/>
            <person name="Steczkiewicz K."/>
            <person name="Masonjones S."/>
            <person name="Liao H.L."/>
            <person name="Gajdeczka M.T."/>
            <person name="Anike F."/>
            <person name="Vuek A."/>
            <person name="Anishchenko I.M."/>
            <person name="Voigt K."/>
            <person name="de Hoog G.S."/>
            <person name="Smith M.E."/>
            <person name="Heitman J."/>
            <person name="Vilgalys R."/>
            <person name="Stajich J.E."/>
        </authorList>
    </citation>
    <scope>NUCLEOTIDE SEQUENCE [LARGE SCALE GENOMIC DNA]</scope>
    <source>
        <strain evidence="2 3">LSU 92-RS-03</strain>
    </source>
</reference>
<comment type="caution">
    <text evidence="2">The sequence shown here is derived from an EMBL/GenBank/DDBJ whole genome shotgun (WGS) entry which is preliminary data.</text>
</comment>
<dbReference type="AlphaFoldDB" id="A0A367JLR3"/>
<accession>A0A367JLR3</accession>
<dbReference type="Proteomes" id="UP000253551">
    <property type="component" value="Unassembled WGS sequence"/>
</dbReference>
<dbReference type="OrthoDB" id="2255497at2759"/>
<evidence type="ECO:0000256" key="1">
    <source>
        <dbReference type="SAM" id="MobiDB-lite"/>
    </source>
</evidence>
<dbReference type="EMBL" id="PJQM01003084">
    <property type="protein sequence ID" value="RCH90880.1"/>
    <property type="molecule type" value="Genomic_DNA"/>
</dbReference>
<feature type="region of interest" description="Disordered" evidence="1">
    <location>
        <begin position="470"/>
        <end position="495"/>
    </location>
</feature>
<gene>
    <name evidence="2" type="ORF">CU098_008520</name>
</gene>
<feature type="compositionally biased region" description="Basic and acidic residues" evidence="1">
    <location>
        <begin position="470"/>
        <end position="486"/>
    </location>
</feature>
<organism evidence="2 3">
    <name type="scientific">Rhizopus stolonifer</name>
    <name type="common">Rhizopus nigricans</name>
    <dbReference type="NCBI Taxonomy" id="4846"/>
    <lineage>
        <taxon>Eukaryota</taxon>
        <taxon>Fungi</taxon>
        <taxon>Fungi incertae sedis</taxon>
        <taxon>Mucoromycota</taxon>
        <taxon>Mucoromycotina</taxon>
        <taxon>Mucoromycetes</taxon>
        <taxon>Mucorales</taxon>
        <taxon>Mucorineae</taxon>
        <taxon>Rhizopodaceae</taxon>
        <taxon>Rhizopus</taxon>
    </lineage>
</organism>
<evidence type="ECO:0000313" key="3">
    <source>
        <dbReference type="Proteomes" id="UP000253551"/>
    </source>
</evidence>
<evidence type="ECO:0000313" key="2">
    <source>
        <dbReference type="EMBL" id="RCH90880.1"/>
    </source>
</evidence>
<name>A0A367JLR3_RHIST</name>
<keyword evidence="3" id="KW-1185">Reference proteome</keyword>
<sequence length="522" mass="60476">MLIDIYVKFVVPVSEWTTASVLVRGALDSNPKSDCKTYDKFKATFKILSKSFVQQPALTRFTKLVVNYMDLESTRTAYNDEFEDATLEKMLAKAEERTRKRIKIKQTQNLNDELAAQINPSQTRAESNEAQIVAKPTIYQDAEMLHEQYQQNDNLTSGKRKRMCGGLSGILDISAASYHSQKSLFTTDEWDSMKRRYASFKQAFHNTNPNSEMNTIYRTWDAIYESLITHDSFFQARKTFYRISSGNDIDEYTFNQLQIIDYFLDVFGNKQFILNPQDTFKLTEEDYKSQICVPLFTKLFSTKKTFLIRIKTGESVPEESTKKKAEQYGTESNIIGFKVDLRLIHDYKQLEIDIASTEVALPNADHAKTRHDESKLLREAMISTEVLHHLSNDQDYIYTWTVRITGLTAVLTVLYDDENMIYVNIHQFTLYFPSCVAELEDLKDDLKMLFKFKEDIERIANKIQKALKRSEHKDVRSPDVSPERKPAPTSSVYFTSPRNEAHRSVLPPNCKPFSNTHHENII</sequence>